<dbReference type="OrthoDB" id="5409589at2759"/>
<proteinExistence type="predicted"/>
<accession>A0A8K0L3J1</accession>
<feature type="compositionally biased region" description="Pro residues" evidence="4">
    <location>
        <begin position="8"/>
        <end position="24"/>
    </location>
</feature>
<gene>
    <name evidence="6" type="ORF">KVT40_005026</name>
</gene>
<feature type="compositionally biased region" description="Polar residues" evidence="4">
    <location>
        <begin position="1314"/>
        <end position="1348"/>
    </location>
</feature>
<dbReference type="Proteomes" id="UP000809789">
    <property type="component" value="Unassembled WGS sequence"/>
</dbReference>
<feature type="region of interest" description="Disordered" evidence="4">
    <location>
        <begin position="1042"/>
        <end position="1107"/>
    </location>
</feature>
<dbReference type="Gene3D" id="3.30.920.20">
    <property type="entry name" value="Gas2-like domain"/>
    <property type="match status" value="1"/>
</dbReference>
<evidence type="ECO:0000313" key="7">
    <source>
        <dbReference type="Proteomes" id="UP000809789"/>
    </source>
</evidence>
<evidence type="ECO:0000313" key="6">
    <source>
        <dbReference type="EMBL" id="KAG8627543.1"/>
    </source>
</evidence>
<feature type="compositionally biased region" description="Polar residues" evidence="4">
    <location>
        <begin position="25"/>
        <end position="40"/>
    </location>
</feature>
<keyword evidence="7" id="KW-1185">Reference proteome</keyword>
<feature type="compositionally biased region" description="Basic and acidic residues" evidence="4">
    <location>
        <begin position="991"/>
        <end position="1000"/>
    </location>
</feature>
<feature type="region of interest" description="Disordered" evidence="4">
    <location>
        <begin position="1"/>
        <end position="42"/>
    </location>
</feature>
<feature type="compositionally biased region" description="Basic residues" evidence="4">
    <location>
        <begin position="875"/>
        <end position="885"/>
    </location>
</feature>
<protein>
    <recommendedName>
        <fullName evidence="5">GAR domain-containing protein</fullName>
    </recommendedName>
</protein>
<dbReference type="PROSITE" id="PS51460">
    <property type="entry name" value="GAR"/>
    <property type="match status" value="1"/>
</dbReference>
<feature type="compositionally biased region" description="Basic and acidic residues" evidence="4">
    <location>
        <begin position="1080"/>
        <end position="1096"/>
    </location>
</feature>
<dbReference type="Pfam" id="PF02187">
    <property type="entry name" value="GAS2"/>
    <property type="match status" value="1"/>
</dbReference>
<keyword evidence="2" id="KW-0963">Cytoplasm</keyword>
<dbReference type="GO" id="GO:0005856">
    <property type="term" value="C:cytoskeleton"/>
    <property type="evidence" value="ECO:0007669"/>
    <property type="project" value="UniProtKB-SubCell"/>
</dbReference>
<feature type="compositionally biased region" description="Basic and acidic residues" evidence="4">
    <location>
        <begin position="904"/>
        <end position="927"/>
    </location>
</feature>
<dbReference type="InterPro" id="IPR003108">
    <property type="entry name" value="GAR_dom"/>
</dbReference>
<comment type="caution">
    <text evidence="6">The sequence shown here is derived from an EMBL/GenBank/DDBJ whole genome shotgun (WGS) entry which is preliminary data.</text>
</comment>
<feature type="compositionally biased region" description="Polar residues" evidence="4">
    <location>
        <begin position="597"/>
        <end position="613"/>
    </location>
</feature>
<feature type="region of interest" description="Disordered" evidence="4">
    <location>
        <begin position="811"/>
        <end position="1025"/>
    </location>
</feature>
<reference evidence="6" key="1">
    <citation type="submission" date="2021-07" db="EMBL/GenBank/DDBJ databases">
        <title>Elsinoe batatas strain:CRI-CJ2 Genome sequencing and assembly.</title>
        <authorList>
            <person name="Huang L."/>
        </authorList>
    </citation>
    <scope>NUCLEOTIDE SEQUENCE</scope>
    <source>
        <strain evidence="6">CRI-CJ2</strain>
    </source>
</reference>
<sequence>MALRDPTIDPPFLPRPGTETPPPRSNSISPIGSDSRSPESSPIRLRFQTIAQDPILRDLSPTKTLQAFSSTSYTETENDLMKKVEHVTDEDRAFGVRVAQTCKDLREWAVEVEAWEWPGTFEPPPPAERASKRQRLLADHHVPQSHLSEDSDEEDGGFWGSLPRELVLFYEDRIDAIDKALEDMDVEGLKNHVRNVHILPKANSPKQDEYVSFRVRSIDDYTTLITGTILQALPYLSWLTRLMHEWSIRLLVLRKVPGFLLGLEETQKQLHEAWKDVSTDNHHSKESVSPVRDRFESMQTVLGSKVSALGQRLDSMLDQLEGRSETIPDGWIDRFESLESLYSNWVVKAERTLTGLAWEFDLPSTAATTPGYDALGIVTEQENPHNAFEAHELEATPVVRATIDSSKGDRRVESPTLGDRPWHRGDSTTTLDVPQARLRQDSEFARLVDDVILESQDQAVSPIVDNQPDFKAMDFAQRSNPIPPPEPTEEQLPPSPSKSPRLRTRHVPIDVQAYREAAIKAGITPRDEKDEPFSLNREPPLPAPLEEERPLTSGSIIAARRAVFSGDLESKQILLKASSPVRPFEHASSAFTKLFKASSSREPSRTRSNASKNTLKKKQNAQSEKSRTSFNSKRASDLSLDTGAARGRGKKSLDGRPSDGQDFSRSPERIVAAENWDLSPDRLTSSAHKNQDWSDKEVTSLRPFSQVSPMFNLGKFDSPMAQGGRMSGNWPFPAGTKIVGEEISSPDGAIRSDAFEQMFVDTLPISPVVDDIYHSNLATFDDYIEKMRREAFMNDPQGQDDMVDGVYNHTIEDIKGQKTRKKHGSRRAGRQKSEEKVSSHGYDSSSILGSQASTPEVHNASSAGFLKPHEVTTPRAHRIKKKSRKDKYGIKAAGPSRKQTQESTKPRLFIDGENDADRSGSDREAIRSPRTASKRASMAALEESARNEVAGQISSGSQHAEEDMRPTTGESASTQSTYFDASVDAPSPLKSGRDRSDTTRSEPAFTMPPNMRPTHLRTLSAKDGQSLLQALRSDSERSIVAGRLGAMKPQPLAFSGNRYQPIRGPETFQDPNEQLTAPAEEPRPKTPQKSEKRRDSTTSSNGDYMDRHVSRVLRKMTSNIHFSARPGNPKSRAQTPSPSRGGGRSRSKASRGLTLAPASPPEATLKRHVNDGETKLYHLSQPGREQPIKLFVRLVGKEERVMVRVGGGWMDLEDYLRQYAEHHTHRFMGNNGGIEVTEASRVDSNKKRTPDLRQAMSPRPESAMGFRHDDARSPDLSSSPPQHNALNATPDAYTLNHPTRSQEVTPLSEGVASPASQPSNYFDTMTLPSAKSNSTETPSRDSTSQLRSNPLFPKIVDPPIQSRPNSLGGITPTSSPPVASPASGLSTVKTGLDAQKARWVEDMIARAKQSASDKKNKDGKDGKEGKKDWQDLGKVGGTRRLGSTTSVSTGTAFGGRKGVGRYDNKW</sequence>
<feature type="region of interest" description="Disordered" evidence="4">
    <location>
        <begin position="522"/>
        <end position="548"/>
    </location>
</feature>
<dbReference type="InterPro" id="IPR036534">
    <property type="entry name" value="GAR_dom_sf"/>
</dbReference>
<feature type="region of interest" description="Disordered" evidence="4">
    <location>
        <begin position="595"/>
        <end position="697"/>
    </location>
</feature>
<feature type="compositionally biased region" description="Polar residues" evidence="4">
    <location>
        <begin position="1275"/>
        <end position="1287"/>
    </location>
</feature>
<feature type="compositionally biased region" description="Polar residues" evidence="4">
    <location>
        <begin position="1441"/>
        <end position="1451"/>
    </location>
</feature>
<evidence type="ECO:0000256" key="4">
    <source>
        <dbReference type="SAM" id="MobiDB-lite"/>
    </source>
</evidence>
<feature type="region of interest" description="Disordered" evidence="4">
    <location>
        <begin position="1121"/>
        <end position="1167"/>
    </location>
</feature>
<feature type="region of interest" description="Disordered" evidence="4">
    <location>
        <begin position="1237"/>
        <end position="1386"/>
    </location>
</feature>
<feature type="compositionally biased region" description="Polar residues" evidence="4">
    <location>
        <begin position="1296"/>
        <end position="1305"/>
    </location>
</feature>
<keyword evidence="3" id="KW-0206">Cytoskeleton</keyword>
<dbReference type="EMBL" id="JAESVG020000005">
    <property type="protein sequence ID" value="KAG8627543.1"/>
    <property type="molecule type" value="Genomic_DNA"/>
</dbReference>
<feature type="compositionally biased region" description="Polar residues" evidence="4">
    <location>
        <begin position="841"/>
        <end position="862"/>
    </location>
</feature>
<dbReference type="SUPFAM" id="SSF143575">
    <property type="entry name" value="GAS2 domain-like"/>
    <property type="match status" value="1"/>
</dbReference>
<feature type="region of interest" description="Disordered" evidence="4">
    <location>
        <begin position="475"/>
        <end position="503"/>
    </location>
</feature>
<evidence type="ECO:0000256" key="2">
    <source>
        <dbReference type="ARBA" id="ARBA00022490"/>
    </source>
</evidence>
<feature type="region of interest" description="Disordered" evidence="4">
    <location>
        <begin position="406"/>
        <end position="433"/>
    </location>
</feature>
<evidence type="ECO:0000256" key="1">
    <source>
        <dbReference type="ARBA" id="ARBA00004245"/>
    </source>
</evidence>
<feature type="compositionally biased region" description="Basic and acidic residues" evidence="4">
    <location>
        <begin position="1404"/>
        <end position="1431"/>
    </location>
</feature>
<feature type="region of interest" description="Disordered" evidence="4">
    <location>
        <begin position="1404"/>
        <end position="1466"/>
    </location>
</feature>
<organism evidence="6 7">
    <name type="scientific">Elsinoe batatas</name>
    <dbReference type="NCBI Taxonomy" id="2601811"/>
    <lineage>
        <taxon>Eukaryota</taxon>
        <taxon>Fungi</taxon>
        <taxon>Dikarya</taxon>
        <taxon>Ascomycota</taxon>
        <taxon>Pezizomycotina</taxon>
        <taxon>Dothideomycetes</taxon>
        <taxon>Dothideomycetidae</taxon>
        <taxon>Myriangiales</taxon>
        <taxon>Elsinoaceae</taxon>
        <taxon>Elsinoe</taxon>
    </lineage>
</organism>
<name>A0A8K0L3J1_9PEZI</name>
<evidence type="ECO:0000259" key="5">
    <source>
        <dbReference type="PROSITE" id="PS51460"/>
    </source>
</evidence>
<comment type="subcellular location">
    <subcellularLocation>
        <location evidence="1">Cytoplasm</location>
        <location evidence="1">Cytoskeleton</location>
    </subcellularLocation>
</comment>
<feature type="compositionally biased region" description="Polar residues" evidence="4">
    <location>
        <begin position="620"/>
        <end position="633"/>
    </location>
</feature>
<feature type="compositionally biased region" description="Polar residues" evidence="4">
    <location>
        <begin position="968"/>
        <end position="979"/>
    </location>
</feature>
<feature type="domain" description="GAR" evidence="5">
    <location>
        <begin position="1135"/>
        <end position="1223"/>
    </location>
</feature>
<evidence type="ECO:0000256" key="3">
    <source>
        <dbReference type="ARBA" id="ARBA00023212"/>
    </source>
</evidence>
<feature type="compositionally biased region" description="Basic residues" evidence="4">
    <location>
        <begin position="817"/>
        <end position="830"/>
    </location>
</feature>
<dbReference type="GO" id="GO:0008017">
    <property type="term" value="F:microtubule binding"/>
    <property type="evidence" value="ECO:0007669"/>
    <property type="project" value="InterPro"/>
</dbReference>
<feature type="compositionally biased region" description="Basic and acidic residues" evidence="4">
    <location>
        <begin position="1238"/>
        <end position="1251"/>
    </location>
</feature>